<comment type="cofactor">
    <cofactor evidence="8">
        <name>Zn(2+)</name>
        <dbReference type="ChEBI" id="CHEBI:29105"/>
    </cofactor>
    <text evidence="8">Binds 2 zinc ions per subunit.</text>
</comment>
<dbReference type="InterPro" id="IPR042115">
    <property type="entry name" value="PriA_3primeBD_sf"/>
</dbReference>
<evidence type="ECO:0000313" key="11">
    <source>
        <dbReference type="EMBL" id="NEN06287.1"/>
    </source>
</evidence>
<dbReference type="PANTHER" id="PTHR30580">
    <property type="entry name" value="PRIMOSOMAL PROTEIN N"/>
    <property type="match status" value="1"/>
</dbReference>
<evidence type="ECO:0000256" key="7">
    <source>
        <dbReference type="ARBA" id="ARBA00023125"/>
    </source>
</evidence>
<comment type="similarity">
    <text evidence="8">Belongs to the helicase family. PriA subfamily.</text>
</comment>
<keyword evidence="2 8" id="KW-0235">DNA replication</keyword>
<feature type="binding site" evidence="8">
    <location>
        <position position="424"/>
    </location>
    <ligand>
        <name>Zn(2+)</name>
        <dbReference type="ChEBI" id="CHEBI:29105"/>
        <label>1</label>
    </ligand>
</feature>
<dbReference type="GO" id="GO:0006270">
    <property type="term" value="P:DNA replication initiation"/>
    <property type="evidence" value="ECO:0007669"/>
    <property type="project" value="TreeGrafter"/>
</dbReference>
<comment type="caution">
    <text evidence="8">As this protein does not have any detectable helicase domains, it probably does not have helicase activity.</text>
</comment>
<name>A0A6L9XYK2_9MICO</name>
<dbReference type="GO" id="GO:1990077">
    <property type="term" value="C:primosome complex"/>
    <property type="evidence" value="ECO:0007669"/>
    <property type="project" value="UniProtKB-UniRule"/>
</dbReference>
<accession>A0A6L9XYK2</accession>
<feature type="binding site" evidence="8">
    <location>
        <position position="397"/>
    </location>
    <ligand>
        <name>Zn(2+)</name>
        <dbReference type="ChEBI" id="CHEBI:29105"/>
        <label>2</label>
    </ligand>
</feature>
<evidence type="ECO:0000256" key="9">
    <source>
        <dbReference type="SAM" id="MobiDB-lite"/>
    </source>
</evidence>
<feature type="binding site" evidence="8">
    <location>
        <position position="394"/>
    </location>
    <ligand>
        <name>Zn(2+)</name>
        <dbReference type="ChEBI" id="CHEBI:29105"/>
        <label>2</label>
    </ligand>
</feature>
<evidence type="ECO:0000256" key="8">
    <source>
        <dbReference type="HAMAP-Rule" id="MF_00983"/>
    </source>
</evidence>
<keyword evidence="3 8" id="KW-0479">Metal-binding</keyword>
<comment type="function">
    <text evidence="8">Initiates the restart of stalled replication forks, which reloads the replicative helicase on sites other than the origin of replication. Recognizes and binds to abandoned replication forks and remodels them to uncover a helicase loading site. Promotes assembly of the primosome at these replication forks.</text>
</comment>
<feature type="binding site" evidence="8">
    <location>
        <position position="388"/>
    </location>
    <ligand>
        <name>Zn(2+)</name>
        <dbReference type="ChEBI" id="CHEBI:29105"/>
        <label>1</label>
    </ligand>
</feature>
<evidence type="ECO:0000256" key="4">
    <source>
        <dbReference type="ARBA" id="ARBA00022741"/>
    </source>
</evidence>
<dbReference type="Pfam" id="PF17764">
    <property type="entry name" value="PriA_3primeBD"/>
    <property type="match status" value="1"/>
</dbReference>
<keyword evidence="6 8" id="KW-0067">ATP-binding</keyword>
<comment type="caution">
    <text evidence="11">The sequence shown here is derived from an EMBL/GenBank/DDBJ whole genome shotgun (WGS) entry which is preliminary data.</text>
</comment>
<dbReference type="NCBIfam" id="NF011453">
    <property type="entry name" value="PRK14873.1-3"/>
    <property type="match status" value="1"/>
</dbReference>
<evidence type="ECO:0000313" key="12">
    <source>
        <dbReference type="Proteomes" id="UP000474967"/>
    </source>
</evidence>
<dbReference type="AlphaFoldDB" id="A0A6L9XYK2"/>
<dbReference type="PANTHER" id="PTHR30580:SF0">
    <property type="entry name" value="PRIMOSOMAL PROTEIN N"/>
    <property type="match status" value="1"/>
</dbReference>
<evidence type="ECO:0000256" key="6">
    <source>
        <dbReference type="ARBA" id="ARBA00022840"/>
    </source>
</evidence>
<dbReference type="GO" id="GO:0006310">
    <property type="term" value="P:DNA recombination"/>
    <property type="evidence" value="ECO:0007669"/>
    <property type="project" value="InterPro"/>
</dbReference>
<dbReference type="HAMAP" id="MF_00983">
    <property type="entry name" value="PriA"/>
    <property type="match status" value="1"/>
</dbReference>
<dbReference type="RefSeq" id="WP_163289717.1">
    <property type="nucleotide sequence ID" value="NZ_JAAGWY010000002.1"/>
</dbReference>
<dbReference type="GO" id="GO:0006302">
    <property type="term" value="P:double-strand break repair"/>
    <property type="evidence" value="ECO:0007669"/>
    <property type="project" value="InterPro"/>
</dbReference>
<dbReference type="EMBL" id="JAAGWY010000002">
    <property type="protein sequence ID" value="NEN06287.1"/>
    <property type="molecule type" value="Genomic_DNA"/>
</dbReference>
<dbReference type="Gene3D" id="3.40.50.300">
    <property type="entry name" value="P-loop containing nucleotide triphosphate hydrolases"/>
    <property type="match status" value="1"/>
</dbReference>
<keyword evidence="1 8" id="KW-0639">Primosome</keyword>
<keyword evidence="7 8" id="KW-0238">DNA-binding</keyword>
<evidence type="ECO:0000256" key="1">
    <source>
        <dbReference type="ARBA" id="ARBA00022515"/>
    </source>
</evidence>
<comment type="subunit">
    <text evidence="8">Component of the replication restart primosome.</text>
</comment>
<dbReference type="InterPro" id="IPR005259">
    <property type="entry name" value="PriA"/>
</dbReference>
<reference evidence="11 12" key="1">
    <citation type="journal article" date="2014" name="J. Microbiol.">
        <title>Diaminobutyricibacter tongyongensis gen. nov., sp. nov. and Homoserinibacter gongjuensis gen. nov., sp. nov. belong to the family Microbacteriaceae.</title>
        <authorList>
            <person name="Kim S.J."/>
            <person name="Ahn J.H."/>
            <person name="Weon H.Y."/>
            <person name="Hamada M."/>
            <person name="Suzuki K."/>
            <person name="Kwon S.W."/>
        </authorList>
    </citation>
    <scope>NUCLEOTIDE SEQUENCE [LARGE SCALE GENOMIC DNA]</scope>
    <source>
        <strain evidence="11 12">NBRC 108724</strain>
    </source>
</reference>
<dbReference type="Gene3D" id="3.40.1440.60">
    <property type="entry name" value="PriA, 3(prime) DNA-binding domain"/>
    <property type="match status" value="1"/>
</dbReference>
<dbReference type="GO" id="GO:0003677">
    <property type="term" value="F:DNA binding"/>
    <property type="evidence" value="ECO:0007669"/>
    <property type="project" value="UniProtKB-UniRule"/>
</dbReference>
<dbReference type="InterPro" id="IPR027417">
    <property type="entry name" value="P-loop_NTPase"/>
</dbReference>
<evidence type="ECO:0000256" key="3">
    <source>
        <dbReference type="ARBA" id="ARBA00022723"/>
    </source>
</evidence>
<dbReference type="GO" id="GO:0008270">
    <property type="term" value="F:zinc ion binding"/>
    <property type="evidence" value="ECO:0007669"/>
    <property type="project" value="UniProtKB-UniRule"/>
</dbReference>
<sequence length="659" mass="69494">MAATGRVARVLIDSALPQLDHLFDYRIPEELLGDAIPGVRVKVPLRSAGRIADGYLIDFPDAEYEGALSDVDAVVSPVPVLSPEVWALARRVADRSAGTANDVVRLAVPGRQVRVEKAWLAARAAEAAGGAPDPAPFAASPVRGYEPGRVESAVAGEQRIALQARPHLSELPDGTWVGEWAVTLASAAAGCWASGRSAIVVVPDYRDQDQLAAALAAIAPREAVVRADARQSNAERYRAFLDALASPRIVIGNRSAVYAPATELGLIAVWDDGDPLHAEPLSPYVHARDAALVRQELQGGALIFAGHSRSAEVQRLVEVGWLLDVAPERAISPKVLPTANQAANDAAARSARIPSTAWQTAKASLESGPVLVQVARPGYAPVLACANCGQAARCNRCEGPLGQTRSGATPSCGWCGALATDWHCDNCEHTRFRMVTVGAGRTAEELGRAFPGVRVVVADGEHPLQTIGASPALVVATRGAEPIAAGGYRAILLLDGERMLARETLRVAEDCMRWWSNAAALAAPGAPTVLVGVGGRLARDLATWRQVDFAHQELADRRALRFPPAVRLASLTGSAEVVDEAVAEVDPAILIDVLGPVPLADGAARTILRFDYAHGPEVASAVRAAIVRNATRRRRAPAGKGGFRPAPSLKVRFDDPELA</sequence>
<feature type="binding site" evidence="8">
    <location>
        <position position="427"/>
    </location>
    <ligand>
        <name>Zn(2+)</name>
        <dbReference type="ChEBI" id="CHEBI:29105"/>
        <label>1</label>
    </ligand>
</feature>
<keyword evidence="5 8" id="KW-0862">Zinc</keyword>
<organism evidence="11 12">
    <name type="scientific">Leifsonia tongyongensis</name>
    <dbReference type="NCBI Taxonomy" id="1268043"/>
    <lineage>
        <taxon>Bacteria</taxon>
        <taxon>Bacillati</taxon>
        <taxon>Actinomycetota</taxon>
        <taxon>Actinomycetes</taxon>
        <taxon>Micrococcales</taxon>
        <taxon>Microbacteriaceae</taxon>
        <taxon>Leifsonia</taxon>
    </lineage>
</organism>
<keyword evidence="4 8" id="KW-0547">Nucleotide-binding</keyword>
<gene>
    <name evidence="8" type="primary">priA</name>
    <name evidence="11" type="ORF">G3T36_10400</name>
</gene>
<feature type="binding site" evidence="8">
    <location>
        <position position="415"/>
    </location>
    <ligand>
        <name>Zn(2+)</name>
        <dbReference type="ChEBI" id="CHEBI:29105"/>
        <label>2</label>
    </ligand>
</feature>
<dbReference type="Proteomes" id="UP000474967">
    <property type="component" value="Unassembled WGS sequence"/>
</dbReference>
<feature type="region of interest" description="Disordered" evidence="9">
    <location>
        <begin position="636"/>
        <end position="659"/>
    </location>
</feature>
<proteinExistence type="inferred from homology"/>
<dbReference type="GO" id="GO:0005524">
    <property type="term" value="F:ATP binding"/>
    <property type="evidence" value="ECO:0007669"/>
    <property type="project" value="UniProtKB-UniRule"/>
</dbReference>
<keyword evidence="12" id="KW-1185">Reference proteome</keyword>
<feature type="binding site" evidence="8">
    <location>
        <position position="385"/>
    </location>
    <ligand>
        <name>Zn(2+)</name>
        <dbReference type="ChEBI" id="CHEBI:29105"/>
        <label>1</label>
    </ligand>
</feature>
<evidence type="ECO:0000256" key="2">
    <source>
        <dbReference type="ARBA" id="ARBA00022705"/>
    </source>
</evidence>
<evidence type="ECO:0000256" key="5">
    <source>
        <dbReference type="ARBA" id="ARBA00022833"/>
    </source>
</evidence>
<dbReference type="InterPro" id="IPR041222">
    <property type="entry name" value="PriA_3primeBD"/>
</dbReference>
<dbReference type="GO" id="GO:0043138">
    <property type="term" value="F:3'-5' DNA helicase activity"/>
    <property type="evidence" value="ECO:0007669"/>
    <property type="project" value="TreeGrafter"/>
</dbReference>
<dbReference type="GO" id="GO:0006269">
    <property type="term" value="P:DNA replication, synthesis of primer"/>
    <property type="evidence" value="ECO:0007669"/>
    <property type="project" value="UniProtKB-KW"/>
</dbReference>
<protein>
    <recommendedName>
        <fullName evidence="8">Probable replication restart protein PriA</fullName>
    </recommendedName>
    <alternativeName>
        <fullName evidence="8">Putative ATP-dependent DNA helicase PriA</fullName>
    </alternativeName>
</protein>
<evidence type="ECO:0000259" key="10">
    <source>
        <dbReference type="Pfam" id="PF17764"/>
    </source>
</evidence>
<feature type="binding site" evidence="8">
    <location>
        <position position="412"/>
    </location>
    <ligand>
        <name>Zn(2+)</name>
        <dbReference type="ChEBI" id="CHEBI:29105"/>
        <label>2</label>
    </ligand>
</feature>
<feature type="domain" description="Primosomal protein N' 3' DNA-binding" evidence="10">
    <location>
        <begin position="10"/>
        <end position="109"/>
    </location>
</feature>